<name>A0A914V3U3_9BILA</name>
<keyword evidence="2" id="KW-1185">Reference proteome</keyword>
<dbReference type="AlphaFoldDB" id="A0A914V3U3"/>
<dbReference type="Proteomes" id="UP000887566">
    <property type="component" value="Unplaced"/>
</dbReference>
<reference evidence="3" key="1">
    <citation type="submission" date="2022-11" db="UniProtKB">
        <authorList>
            <consortium name="WormBaseParasite"/>
        </authorList>
    </citation>
    <scope>IDENTIFICATION</scope>
</reference>
<sequence>MTTSGSWALRQRRRRSSRTALRLLTVEKRRRRPAKKREQMIGGASTHRMSLRRATERDWGARALFRHNQSTTRDPHLCIGDGPHASPKAPRVAGWRWGLRMAMGTATTTTGDAARCDADEPARAAQWIRATSLGDRRRL</sequence>
<evidence type="ECO:0000313" key="2">
    <source>
        <dbReference type="Proteomes" id="UP000887566"/>
    </source>
</evidence>
<evidence type="ECO:0000256" key="1">
    <source>
        <dbReference type="SAM" id="MobiDB-lite"/>
    </source>
</evidence>
<protein>
    <submittedName>
        <fullName evidence="3">Uncharacterized protein</fullName>
    </submittedName>
</protein>
<proteinExistence type="predicted"/>
<feature type="region of interest" description="Disordered" evidence="1">
    <location>
        <begin position="30"/>
        <end position="52"/>
    </location>
</feature>
<organism evidence="2 3">
    <name type="scientific">Plectus sambesii</name>
    <dbReference type="NCBI Taxonomy" id="2011161"/>
    <lineage>
        <taxon>Eukaryota</taxon>
        <taxon>Metazoa</taxon>
        <taxon>Ecdysozoa</taxon>
        <taxon>Nematoda</taxon>
        <taxon>Chromadorea</taxon>
        <taxon>Plectida</taxon>
        <taxon>Plectina</taxon>
        <taxon>Plectoidea</taxon>
        <taxon>Plectidae</taxon>
        <taxon>Plectus</taxon>
    </lineage>
</organism>
<evidence type="ECO:0000313" key="3">
    <source>
        <dbReference type="WBParaSite" id="PSAMB.scaffold15163size1662.g36406.t1"/>
    </source>
</evidence>
<accession>A0A914V3U3</accession>
<dbReference type="WBParaSite" id="PSAMB.scaffold15163size1662.g36406.t1">
    <property type="protein sequence ID" value="PSAMB.scaffold15163size1662.g36406.t1"/>
    <property type="gene ID" value="PSAMB.scaffold15163size1662.g36406"/>
</dbReference>